<evidence type="ECO:0000256" key="2">
    <source>
        <dbReference type="ARBA" id="ARBA00047778"/>
    </source>
</evidence>
<dbReference type="AlphaFoldDB" id="A0A0N1EU57"/>
<reference evidence="5" key="2">
    <citation type="submission" date="2020-08" db="EMBL/GenBank/DDBJ databases">
        <title>Changes in the skin microbiome associated with squamous cell carcinoma in transplant recipients.</title>
        <authorList>
            <person name="Zaugg J."/>
            <person name="Krueger A."/>
            <person name="Lachner N."/>
        </authorList>
    </citation>
    <scope>NUCLEOTIDE SEQUENCE</scope>
    <source>
        <strain evidence="5">R5988</strain>
    </source>
</reference>
<dbReference type="GO" id="GO:0043419">
    <property type="term" value="P:urea catabolic process"/>
    <property type="evidence" value="ECO:0007669"/>
    <property type="project" value="UniProtKB-UniRule"/>
</dbReference>
<dbReference type="UniPathway" id="UPA00258">
    <property type="reaction ID" value="UER00370"/>
</dbReference>
<dbReference type="InterPro" id="IPR050069">
    <property type="entry name" value="Urease_subunit"/>
</dbReference>
<reference evidence="7 8" key="1">
    <citation type="submission" date="2017-10" db="EMBL/GenBank/DDBJ databases">
        <title>genome sequences of Staph epi in chlorhexidine trial.</title>
        <authorList>
            <person name="Greninger A.L."/>
            <person name="Addetia A."/>
            <person name="Qin X."/>
            <person name="Zerr D."/>
        </authorList>
    </citation>
    <scope>NUCLEOTIDE SEQUENCE [LARGE SCALE GENOMIC DNA]</scope>
    <source>
        <strain evidence="7 8">SCH-17</strain>
    </source>
</reference>
<dbReference type="GO" id="GO:0009039">
    <property type="term" value="F:urease activity"/>
    <property type="evidence" value="ECO:0007669"/>
    <property type="project" value="UniProtKB-UniRule"/>
</dbReference>
<comment type="subunit">
    <text evidence="3">Heterotrimer of UreA (gamma), UreB (beta) and UreC (alpha) subunits. Three heterotrimers associate to form the active enzyme.</text>
</comment>
<evidence type="ECO:0000313" key="9">
    <source>
        <dbReference type="Proteomes" id="UP000622362"/>
    </source>
</evidence>
<dbReference type="EMBL" id="JADPYN010000026">
    <property type="protein sequence ID" value="MBF9304523.1"/>
    <property type="molecule type" value="Genomic_DNA"/>
</dbReference>
<evidence type="ECO:0000313" key="5">
    <source>
        <dbReference type="EMBL" id="MBF2231169.1"/>
    </source>
</evidence>
<evidence type="ECO:0000313" key="7">
    <source>
        <dbReference type="EMBL" id="PIH09329.1"/>
    </source>
</evidence>
<feature type="region of interest" description="Disordered" evidence="4">
    <location>
        <begin position="106"/>
        <end position="133"/>
    </location>
</feature>
<dbReference type="NCBIfam" id="TIGR00192">
    <property type="entry name" value="urease_beta"/>
    <property type="match status" value="1"/>
</dbReference>
<dbReference type="Gene3D" id="2.10.150.10">
    <property type="entry name" value="Urease, beta subunit"/>
    <property type="match status" value="1"/>
</dbReference>
<dbReference type="Pfam" id="PF00699">
    <property type="entry name" value="Urease_beta"/>
    <property type="match status" value="1"/>
</dbReference>
<dbReference type="GO" id="GO:0035550">
    <property type="term" value="C:urease complex"/>
    <property type="evidence" value="ECO:0007669"/>
    <property type="project" value="InterPro"/>
</dbReference>
<dbReference type="FunFam" id="2.10.150.10:FF:000001">
    <property type="entry name" value="Urease subunit beta"/>
    <property type="match status" value="1"/>
</dbReference>
<keyword evidence="1 3" id="KW-0378">Hydrolase</keyword>
<evidence type="ECO:0000313" key="6">
    <source>
        <dbReference type="EMBL" id="MBF9304523.1"/>
    </source>
</evidence>
<dbReference type="EMBL" id="PEJG01000019">
    <property type="protein sequence ID" value="PIH09329.1"/>
    <property type="molecule type" value="Genomic_DNA"/>
</dbReference>
<comment type="subcellular location">
    <subcellularLocation>
        <location evidence="3">Cytoplasm</location>
    </subcellularLocation>
</comment>
<dbReference type="InterPro" id="IPR036461">
    <property type="entry name" value="Urease_betasu_sf"/>
</dbReference>
<name>A0A0N1EU57_STAEP</name>
<dbReference type="InterPro" id="IPR002019">
    <property type="entry name" value="Urease_beta-like"/>
</dbReference>
<comment type="catalytic activity">
    <reaction evidence="2 3">
        <text>urea + 2 H2O + H(+) = hydrogencarbonate + 2 NH4(+)</text>
        <dbReference type="Rhea" id="RHEA:20557"/>
        <dbReference type="ChEBI" id="CHEBI:15377"/>
        <dbReference type="ChEBI" id="CHEBI:15378"/>
        <dbReference type="ChEBI" id="CHEBI:16199"/>
        <dbReference type="ChEBI" id="CHEBI:17544"/>
        <dbReference type="ChEBI" id="CHEBI:28938"/>
        <dbReference type="EC" id="3.5.1.5"/>
    </reaction>
</comment>
<evidence type="ECO:0000313" key="8">
    <source>
        <dbReference type="Proteomes" id="UP000228502"/>
    </source>
</evidence>
<proteinExistence type="inferred from homology"/>
<dbReference type="EMBL" id="JACGQI010000030">
    <property type="protein sequence ID" value="MBF2231169.1"/>
    <property type="molecule type" value="Genomic_DNA"/>
</dbReference>
<dbReference type="Proteomes" id="UP000648077">
    <property type="component" value="Unassembled WGS sequence"/>
</dbReference>
<comment type="similarity">
    <text evidence="3">Belongs to the urease beta subunit family.</text>
</comment>
<reference evidence="6" key="3">
    <citation type="submission" date="2020-11" db="EMBL/GenBank/DDBJ databases">
        <title>Molecular epidemiology and genomic profiles of multidrug-resistant bacteria collected from clinical sources in South Africa.</title>
        <authorList>
            <person name="Asante J."/>
            <person name="Amoako D.G."/>
        </authorList>
    </citation>
    <scope>NUCLEOTIDE SEQUENCE</scope>
    <source>
        <strain evidence="6">C68</strain>
    </source>
</reference>
<comment type="pathway">
    <text evidence="3">Nitrogen metabolism; urea degradation; CO(2) and NH(3) from urea (urease route): step 1/1.</text>
</comment>
<dbReference type="SUPFAM" id="SSF51278">
    <property type="entry name" value="Urease, beta-subunit"/>
    <property type="match status" value="1"/>
</dbReference>
<sequence length="133" mass="14916">MIPGEIIVKNTEIEVNKHHPETVIEVKNTGDRPIQVGSHFHFFEANKALEFDREKAYGKHLDIPAGAAVRFEPGDEKKVQLVEYSGRRKIYGFRGLVDGDIDEERVFRPNDSNQNAAVKNDAGEDNANKKGGK</sequence>
<evidence type="ECO:0000256" key="1">
    <source>
        <dbReference type="ARBA" id="ARBA00022801"/>
    </source>
</evidence>
<keyword evidence="3" id="KW-0963">Cytoplasm</keyword>
<dbReference type="CDD" id="cd00407">
    <property type="entry name" value="Urease_beta"/>
    <property type="match status" value="1"/>
</dbReference>
<protein>
    <recommendedName>
        <fullName evidence="3">Urease subunit beta</fullName>
        <ecNumber evidence="3">3.5.1.5</ecNumber>
    </recommendedName>
    <alternativeName>
        <fullName evidence="3">Urea amidohydrolase subunit beta</fullName>
    </alternativeName>
</protein>
<dbReference type="RefSeq" id="WP_001832383.1">
    <property type="nucleotide sequence ID" value="NZ_AP019721.1"/>
</dbReference>
<dbReference type="GeneID" id="50018037"/>
<organism evidence="6 9">
    <name type="scientific">Staphylococcus epidermidis</name>
    <dbReference type="NCBI Taxonomy" id="1282"/>
    <lineage>
        <taxon>Bacteria</taxon>
        <taxon>Bacillati</taxon>
        <taxon>Bacillota</taxon>
        <taxon>Bacilli</taxon>
        <taxon>Bacillales</taxon>
        <taxon>Staphylococcaceae</taxon>
        <taxon>Staphylococcus</taxon>
    </lineage>
</organism>
<dbReference type="OrthoDB" id="9797217at2"/>
<dbReference type="Proteomes" id="UP000228502">
    <property type="component" value="Unassembled WGS sequence"/>
</dbReference>
<dbReference type="SMR" id="A0A0N1EU57"/>
<gene>
    <name evidence="3" type="primary">ureB</name>
    <name evidence="7" type="ORF">CTJ08_11565</name>
    <name evidence="5" type="ORF">H3963_12240</name>
    <name evidence="6" type="ORF">I3V53_10680</name>
</gene>
<evidence type="ECO:0000256" key="4">
    <source>
        <dbReference type="SAM" id="MobiDB-lite"/>
    </source>
</evidence>
<accession>A0A0N1EU57</accession>
<dbReference type="PANTHER" id="PTHR33569:SF1">
    <property type="entry name" value="UREASE"/>
    <property type="match status" value="1"/>
</dbReference>
<dbReference type="EC" id="3.5.1.5" evidence="3"/>
<dbReference type="Proteomes" id="UP000622362">
    <property type="component" value="Unassembled WGS sequence"/>
</dbReference>
<dbReference type="OMA" id="FYEVNDA"/>
<comment type="caution">
    <text evidence="6">The sequence shown here is derived from an EMBL/GenBank/DDBJ whole genome shotgun (WGS) entry which is preliminary data.</text>
</comment>
<dbReference type="HAMAP" id="MF_01954">
    <property type="entry name" value="Urease_beta"/>
    <property type="match status" value="1"/>
</dbReference>
<dbReference type="NCBIfam" id="NF009682">
    <property type="entry name" value="PRK13203.1"/>
    <property type="match status" value="1"/>
</dbReference>
<dbReference type="PANTHER" id="PTHR33569">
    <property type="entry name" value="UREASE"/>
    <property type="match status" value="1"/>
</dbReference>
<evidence type="ECO:0000256" key="3">
    <source>
        <dbReference type="HAMAP-Rule" id="MF_01954"/>
    </source>
</evidence>